<protein>
    <recommendedName>
        <fullName evidence="6">Kinesin motor domain-containing protein</fullName>
    </recommendedName>
</protein>
<dbReference type="GO" id="GO:0003777">
    <property type="term" value="F:microtubule motor activity"/>
    <property type="evidence" value="ECO:0007669"/>
    <property type="project" value="InterPro"/>
</dbReference>
<evidence type="ECO:0000256" key="2">
    <source>
        <dbReference type="ARBA" id="ARBA00023175"/>
    </source>
</evidence>
<keyword evidence="1 4" id="KW-0175">Coiled coil</keyword>
<evidence type="ECO:0000313" key="7">
    <source>
        <dbReference type="EMBL" id="CAA7034574.1"/>
    </source>
</evidence>
<evidence type="ECO:0000256" key="4">
    <source>
        <dbReference type="SAM" id="Coils"/>
    </source>
</evidence>
<evidence type="ECO:0000256" key="1">
    <source>
        <dbReference type="ARBA" id="ARBA00023054"/>
    </source>
</evidence>
<keyword evidence="8" id="KW-1185">Reference proteome</keyword>
<name>A0A6D2IVK1_9BRAS</name>
<feature type="compositionally biased region" description="Basic and acidic residues" evidence="5">
    <location>
        <begin position="480"/>
        <end position="501"/>
    </location>
</feature>
<dbReference type="InterPro" id="IPR027417">
    <property type="entry name" value="P-loop_NTPase"/>
</dbReference>
<dbReference type="PRINTS" id="PR00380">
    <property type="entry name" value="KINESINHEAVY"/>
</dbReference>
<comment type="similarity">
    <text evidence="3">Belongs to the TRAFAC class myosin-kinesin ATPase superfamily. Kinesin family.</text>
</comment>
<evidence type="ECO:0000313" key="8">
    <source>
        <dbReference type="Proteomes" id="UP000467841"/>
    </source>
</evidence>
<keyword evidence="2" id="KW-0505">Motor protein</keyword>
<dbReference type="EMBL" id="CACVBM020001150">
    <property type="protein sequence ID" value="CAA7034574.1"/>
    <property type="molecule type" value="Genomic_DNA"/>
</dbReference>
<dbReference type="Gene3D" id="3.40.850.10">
    <property type="entry name" value="Kinesin motor domain"/>
    <property type="match status" value="1"/>
</dbReference>
<comment type="caution">
    <text evidence="3">Lacks conserved residue(s) required for the propagation of feature annotation.</text>
</comment>
<evidence type="ECO:0000256" key="3">
    <source>
        <dbReference type="PROSITE-ProRule" id="PRU00283"/>
    </source>
</evidence>
<organism evidence="7 8">
    <name type="scientific">Microthlaspi erraticum</name>
    <dbReference type="NCBI Taxonomy" id="1685480"/>
    <lineage>
        <taxon>Eukaryota</taxon>
        <taxon>Viridiplantae</taxon>
        <taxon>Streptophyta</taxon>
        <taxon>Embryophyta</taxon>
        <taxon>Tracheophyta</taxon>
        <taxon>Spermatophyta</taxon>
        <taxon>Magnoliopsida</taxon>
        <taxon>eudicotyledons</taxon>
        <taxon>Gunneridae</taxon>
        <taxon>Pentapetalae</taxon>
        <taxon>rosids</taxon>
        <taxon>malvids</taxon>
        <taxon>Brassicales</taxon>
        <taxon>Brassicaceae</taxon>
        <taxon>Coluteocarpeae</taxon>
        <taxon>Microthlaspi</taxon>
    </lineage>
</organism>
<dbReference type="InterPro" id="IPR036961">
    <property type="entry name" value="Kinesin_motor_dom_sf"/>
</dbReference>
<dbReference type="PROSITE" id="PS50067">
    <property type="entry name" value="KINESIN_MOTOR_2"/>
    <property type="match status" value="1"/>
</dbReference>
<dbReference type="AlphaFoldDB" id="A0A6D2IVK1"/>
<accession>A0A6D2IVK1</accession>
<feature type="coiled-coil region" evidence="4">
    <location>
        <begin position="253"/>
        <end position="454"/>
    </location>
</feature>
<sequence>MKDLLATEHQKLQIHENVEKGIFVAGLREDIVTSPQQVLEMMEYGESQRHFGVTNMNSYSSRSHTIFRMNLVELAGSERAAKTGAAGVRLKEGSHINKSLMTLGTVIKKLSEGVENQGGHVPYRDSKLTRILQPALAGNANIAIVCNVTLASIHADETKSSLEFASRAMGVTNCAHVNERLADGALLKRQKKEIKELKSKLKASQHDHSEEEILNLHKTLLKDFTLSMRQSFEQHASLLSSYQNVQSCLKQKVLDLENEKLLLQEKCVGLQNELEELNQEAKKQETSLMLQENLKNLEVLAFEMEKKIASLEELVAKHGEKEKALCRNEGLDSEITALTEKLKHSNTQIEHLQKDNTELKMRISGSSSEQQRLEANVKQLLEEKEDLAMRLKNSLLEMEEEKALWRSKENALTKAMAEMTRLYNIQIESLSTEMSEAKKELESCQHECVTLADRLRCSEENAKEENESSMTLEIDSLGDELEKNDGDVEKFKDDKAKEKRNAAPKQTTMKGTESETTDIVYVDVDDDGEKVVLEAVDEEQQFGPEIIYIDDDDDDDYDEDDDDDDEVVEVVAVSSSAEKSVEVVAKWRPHITNR</sequence>
<feature type="domain" description="Kinesin motor" evidence="6">
    <location>
        <begin position="1"/>
        <end position="171"/>
    </location>
</feature>
<feature type="region of interest" description="Disordered" evidence="5">
    <location>
        <begin position="459"/>
        <end position="514"/>
    </location>
</feature>
<dbReference type="GO" id="GO:0005524">
    <property type="term" value="F:ATP binding"/>
    <property type="evidence" value="ECO:0007669"/>
    <property type="project" value="InterPro"/>
</dbReference>
<dbReference type="PANTHER" id="PTHR47968:SF75">
    <property type="entry name" value="CENTROMERE-ASSOCIATED PROTEIN E"/>
    <property type="match status" value="1"/>
</dbReference>
<dbReference type="InterPro" id="IPR027640">
    <property type="entry name" value="Kinesin-like_fam"/>
</dbReference>
<dbReference type="GO" id="GO:0008017">
    <property type="term" value="F:microtubule binding"/>
    <property type="evidence" value="ECO:0007669"/>
    <property type="project" value="InterPro"/>
</dbReference>
<proteinExistence type="inferred from homology"/>
<dbReference type="InterPro" id="IPR001752">
    <property type="entry name" value="Kinesin_motor_dom"/>
</dbReference>
<comment type="caution">
    <text evidence="7">The sequence shown here is derived from an EMBL/GenBank/DDBJ whole genome shotgun (WGS) entry which is preliminary data.</text>
</comment>
<dbReference type="SMART" id="SM00129">
    <property type="entry name" value="KISc"/>
    <property type="match status" value="1"/>
</dbReference>
<dbReference type="GO" id="GO:0007018">
    <property type="term" value="P:microtubule-based movement"/>
    <property type="evidence" value="ECO:0007669"/>
    <property type="project" value="InterPro"/>
</dbReference>
<dbReference type="OrthoDB" id="3176171at2759"/>
<reference evidence="7" key="1">
    <citation type="submission" date="2020-01" db="EMBL/GenBank/DDBJ databases">
        <authorList>
            <person name="Mishra B."/>
        </authorList>
    </citation>
    <scope>NUCLEOTIDE SEQUENCE [LARGE SCALE GENOMIC DNA]</scope>
</reference>
<dbReference type="Proteomes" id="UP000467841">
    <property type="component" value="Unassembled WGS sequence"/>
</dbReference>
<evidence type="ECO:0000256" key="5">
    <source>
        <dbReference type="SAM" id="MobiDB-lite"/>
    </source>
</evidence>
<dbReference type="PANTHER" id="PTHR47968">
    <property type="entry name" value="CENTROMERE PROTEIN E"/>
    <property type="match status" value="1"/>
</dbReference>
<dbReference type="SUPFAM" id="SSF52540">
    <property type="entry name" value="P-loop containing nucleoside triphosphate hydrolases"/>
    <property type="match status" value="1"/>
</dbReference>
<gene>
    <name evidence="7" type="ORF">MERR_LOCUS21809</name>
</gene>
<dbReference type="Pfam" id="PF00225">
    <property type="entry name" value="Kinesin"/>
    <property type="match status" value="1"/>
</dbReference>
<evidence type="ECO:0000259" key="6">
    <source>
        <dbReference type="PROSITE" id="PS50067"/>
    </source>
</evidence>